<evidence type="ECO:0000256" key="5">
    <source>
        <dbReference type="ARBA" id="ARBA00022694"/>
    </source>
</evidence>
<evidence type="ECO:0000256" key="3">
    <source>
        <dbReference type="ARBA" id="ARBA00019010"/>
    </source>
</evidence>
<comment type="similarity">
    <text evidence="2">Belongs to the TsaE family.</text>
</comment>
<comment type="subcellular location">
    <subcellularLocation>
        <location evidence="1">Cytoplasm</location>
    </subcellularLocation>
</comment>
<dbReference type="RefSeq" id="WP_049645554.1">
    <property type="nucleotide sequence ID" value="NZ_LFTY01000002.1"/>
</dbReference>
<dbReference type="PANTHER" id="PTHR33540:SF2">
    <property type="entry name" value="TRNA THREONYLCARBAMOYLADENOSINE BIOSYNTHESIS PROTEIN TSAE"/>
    <property type="match status" value="1"/>
</dbReference>
<keyword evidence="12" id="KW-1185">Reference proteome</keyword>
<evidence type="ECO:0000256" key="6">
    <source>
        <dbReference type="ARBA" id="ARBA00022723"/>
    </source>
</evidence>
<dbReference type="PANTHER" id="PTHR33540">
    <property type="entry name" value="TRNA THREONYLCARBAMOYLADENOSINE BIOSYNTHESIS PROTEIN TSAE"/>
    <property type="match status" value="1"/>
</dbReference>
<dbReference type="GO" id="GO:0005737">
    <property type="term" value="C:cytoplasm"/>
    <property type="evidence" value="ECO:0007669"/>
    <property type="project" value="UniProtKB-SubCell"/>
</dbReference>
<accession>A0A0J9E867</accession>
<evidence type="ECO:0000313" key="12">
    <source>
        <dbReference type="Proteomes" id="UP000037178"/>
    </source>
</evidence>
<evidence type="ECO:0000256" key="7">
    <source>
        <dbReference type="ARBA" id="ARBA00022741"/>
    </source>
</evidence>
<evidence type="ECO:0000256" key="9">
    <source>
        <dbReference type="ARBA" id="ARBA00022842"/>
    </source>
</evidence>
<dbReference type="GO" id="GO:0005524">
    <property type="term" value="F:ATP binding"/>
    <property type="evidence" value="ECO:0007669"/>
    <property type="project" value="UniProtKB-KW"/>
</dbReference>
<dbReference type="InterPro" id="IPR027417">
    <property type="entry name" value="P-loop_NTPase"/>
</dbReference>
<dbReference type="Gene3D" id="3.40.50.300">
    <property type="entry name" value="P-loop containing nucleotide triphosphate hydrolases"/>
    <property type="match status" value="1"/>
</dbReference>
<evidence type="ECO:0000313" key="11">
    <source>
        <dbReference type="EMBL" id="KMW58922.1"/>
    </source>
</evidence>
<keyword evidence="5" id="KW-0819">tRNA processing</keyword>
<gene>
    <name evidence="11" type="ORF">AIOL_003903</name>
</gene>
<evidence type="ECO:0000256" key="2">
    <source>
        <dbReference type="ARBA" id="ARBA00007599"/>
    </source>
</evidence>
<dbReference type="SUPFAM" id="SSF52540">
    <property type="entry name" value="P-loop containing nucleoside triphosphate hydrolases"/>
    <property type="match status" value="1"/>
</dbReference>
<dbReference type="Proteomes" id="UP000037178">
    <property type="component" value="Unassembled WGS sequence"/>
</dbReference>
<evidence type="ECO:0000256" key="4">
    <source>
        <dbReference type="ARBA" id="ARBA00022490"/>
    </source>
</evidence>
<dbReference type="Pfam" id="PF02367">
    <property type="entry name" value="TsaE"/>
    <property type="match status" value="1"/>
</dbReference>
<evidence type="ECO:0000256" key="10">
    <source>
        <dbReference type="ARBA" id="ARBA00032441"/>
    </source>
</evidence>
<comment type="caution">
    <text evidence="11">The sequence shown here is derived from an EMBL/GenBank/DDBJ whole genome shotgun (WGS) entry which is preliminary data.</text>
</comment>
<keyword evidence="6" id="KW-0479">Metal-binding</keyword>
<keyword evidence="8" id="KW-0067">ATP-binding</keyword>
<keyword evidence="4" id="KW-0963">Cytoplasm</keyword>
<dbReference type="PATRIC" id="fig|1675527.3.peg.4091"/>
<name>A0A0J9E867_9RHOB</name>
<reference evidence="11 12" key="1">
    <citation type="submission" date="2015-06" db="EMBL/GenBank/DDBJ databases">
        <title>Draft genome sequence of an Alphaproteobacteria species associated to the Mediterranean sponge Oscarella lobularis.</title>
        <authorList>
            <person name="Jourda C."/>
            <person name="Santini S."/>
            <person name="Claverie J.-M."/>
        </authorList>
    </citation>
    <scope>NUCLEOTIDE SEQUENCE [LARGE SCALE GENOMIC DNA]</scope>
    <source>
        <strain evidence="11">IGS</strain>
    </source>
</reference>
<dbReference type="EMBL" id="LFTY01000002">
    <property type="protein sequence ID" value="KMW58922.1"/>
    <property type="molecule type" value="Genomic_DNA"/>
</dbReference>
<dbReference type="InterPro" id="IPR003442">
    <property type="entry name" value="T6A_TsaE"/>
</dbReference>
<proteinExistence type="inferred from homology"/>
<dbReference type="STRING" id="1675527.AIOL_003903"/>
<evidence type="ECO:0000256" key="8">
    <source>
        <dbReference type="ARBA" id="ARBA00022840"/>
    </source>
</evidence>
<dbReference type="GO" id="GO:0046872">
    <property type="term" value="F:metal ion binding"/>
    <property type="evidence" value="ECO:0007669"/>
    <property type="project" value="UniProtKB-KW"/>
</dbReference>
<evidence type="ECO:0000256" key="1">
    <source>
        <dbReference type="ARBA" id="ARBA00004496"/>
    </source>
</evidence>
<keyword evidence="7" id="KW-0547">Nucleotide-binding</keyword>
<sequence length="159" mass="17559">MQQLTRRVTSAQETTDIAQRLAPLLGNGDTILLSGDLGAGKSHFARSLIQARMAAMGAIEDVPSPTFTLVQSYALPDIEIWHADLYRLSDPDEVLDLGLEDALMTALCLIEWPDRLDPALVKGAATLELRMTEHPGERDMRVLAGDPRWLEMFRVAFDG</sequence>
<dbReference type="GO" id="GO:0002949">
    <property type="term" value="P:tRNA threonylcarbamoyladenosine modification"/>
    <property type="evidence" value="ECO:0007669"/>
    <property type="project" value="InterPro"/>
</dbReference>
<dbReference type="AlphaFoldDB" id="A0A0J9E867"/>
<keyword evidence="9" id="KW-0460">Magnesium</keyword>
<organism evidence="11 12">
    <name type="scientific">Candidatus Rhodobacter oscarellae</name>
    <dbReference type="NCBI Taxonomy" id="1675527"/>
    <lineage>
        <taxon>Bacteria</taxon>
        <taxon>Pseudomonadati</taxon>
        <taxon>Pseudomonadota</taxon>
        <taxon>Alphaproteobacteria</taxon>
        <taxon>Rhodobacterales</taxon>
        <taxon>Rhodobacter group</taxon>
        <taxon>Rhodobacter</taxon>
    </lineage>
</organism>
<dbReference type="OrthoDB" id="9800307at2"/>
<protein>
    <recommendedName>
        <fullName evidence="3">tRNA threonylcarbamoyladenosine biosynthesis protein TsaE</fullName>
    </recommendedName>
    <alternativeName>
        <fullName evidence="10">t(6)A37 threonylcarbamoyladenosine biosynthesis protein TsaE</fullName>
    </alternativeName>
</protein>
<dbReference type="NCBIfam" id="TIGR00150">
    <property type="entry name" value="T6A_YjeE"/>
    <property type="match status" value="1"/>
</dbReference>